<proteinExistence type="predicted"/>
<dbReference type="SUPFAM" id="SSF46689">
    <property type="entry name" value="Homeodomain-like"/>
    <property type="match status" value="2"/>
</dbReference>
<feature type="domain" description="HTH araC/xylS-type" evidence="4">
    <location>
        <begin position="183"/>
        <end position="279"/>
    </location>
</feature>
<dbReference type="InterPro" id="IPR009057">
    <property type="entry name" value="Homeodomain-like_sf"/>
</dbReference>
<reference evidence="5 6" key="1">
    <citation type="submission" date="2018-09" db="EMBL/GenBank/DDBJ databases">
        <title>Comparative genomics of Leucobacter spp.</title>
        <authorList>
            <person name="Reis A.C."/>
            <person name="Kolvenbach B.A."/>
            <person name="Corvini P.F.X."/>
            <person name="Nunes O.C."/>
        </authorList>
    </citation>
    <scope>NUCLEOTIDE SEQUENCE [LARGE SCALE GENOMIC DNA]</scope>
    <source>
        <strain evidence="5 6">TAN 31504</strain>
    </source>
</reference>
<dbReference type="SMART" id="SM00342">
    <property type="entry name" value="HTH_ARAC"/>
    <property type="match status" value="1"/>
</dbReference>
<organism evidence="5 6">
    <name type="scientific">Leucobacter chromiireducens subsp. solipictus</name>
    <dbReference type="NCBI Taxonomy" id="398235"/>
    <lineage>
        <taxon>Bacteria</taxon>
        <taxon>Bacillati</taxon>
        <taxon>Actinomycetota</taxon>
        <taxon>Actinomycetes</taxon>
        <taxon>Micrococcales</taxon>
        <taxon>Microbacteriaceae</taxon>
        <taxon>Leucobacter</taxon>
    </lineage>
</organism>
<keyword evidence="1" id="KW-0805">Transcription regulation</keyword>
<dbReference type="Pfam" id="PF12852">
    <property type="entry name" value="Cupin_6"/>
    <property type="match status" value="1"/>
</dbReference>
<evidence type="ECO:0000256" key="1">
    <source>
        <dbReference type="ARBA" id="ARBA00023015"/>
    </source>
</evidence>
<dbReference type="Gene3D" id="1.10.10.60">
    <property type="entry name" value="Homeodomain-like"/>
    <property type="match status" value="2"/>
</dbReference>
<keyword evidence="2" id="KW-0238">DNA-binding</keyword>
<dbReference type="Pfam" id="PF12833">
    <property type="entry name" value="HTH_18"/>
    <property type="match status" value="1"/>
</dbReference>
<dbReference type="EMBL" id="QYAC01000001">
    <property type="protein sequence ID" value="MBL3677808.1"/>
    <property type="molecule type" value="Genomic_DNA"/>
</dbReference>
<dbReference type="PROSITE" id="PS00041">
    <property type="entry name" value="HTH_ARAC_FAMILY_1"/>
    <property type="match status" value="1"/>
</dbReference>
<dbReference type="PANTHER" id="PTHR46796">
    <property type="entry name" value="HTH-TYPE TRANSCRIPTIONAL ACTIVATOR RHAS-RELATED"/>
    <property type="match status" value="1"/>
</dbReference>
<evidence type="ECO:0000256" key="2">
    <source>
        <dbReference type="ARBA" id="ARBA00023125"/>
    </source>
</evidence>
<dbReference type="RefSeq" id="WP_202343080.1">
    <property type="nucleotide sequence ID" value="NZ_BAAAPI010000009.1"/>
</dbReference>
<dbReference type="PANTHER" id="PTHR46796:SF7">
    <property type="entry name" value="ARAC FAMILY TRANSCRIPTIONAL REGULATOR"/>
    <property type="match status" value="1"/>
</dbReference>
<dbReference type="InterPro" id="IPR032783">
    <property type="entry name" value="AraC_lig"/>
</dbReference>
<gene>
    <name evidence="5" type="ORF">D3230_00610</name>
</gene>
<dbReference type="InterPro" id="IPR050204">
    <property type="entry name" value="AraC_XylS_family_regulators"/>
</dbReference>
<keyword evidence="3" id="KW-0804">Transcription</keyword>
<accession>A0ABS1SES0</accession>
<comment type="caution">
    <text evidence="5">The sequence shown here is derived from an EMBL/GenBank/DDBJ whole genome shotgun (WGS) entry which is preliminary data.</text>
</comment>
<evidence type="ECO:0000313" key="5">
    <source>
        <dbReference type="EMBL" id="MBL3677808.1"/>
    </source>
</evidence>
<dbReference type="InterPro" id="IPR018060">
    <property type="entry name" value="HTH_AraC"/>
</dbReference>
<name>A0ABS1SES0_9MICO</name>
<evidence type="ECO:0000313" key="6">
    <source>
        <dbReference type="Proteomes" id="UP001645859"/>
    </source>
</evidence>
<dbReference type="InterPro" id="IPR018062">
    <property type="entry name" value="HTH_AraC-typ_CS"/>
</dbReference>
<protein>
    <submittedName>
        <fullName evidence="5">AraC family transcriptional regulator</fullName>
    </submittedName>
</protein>
<keyword evidence="6" id="KW-1185">Reference proteome</keyword>
<evidence type="ECO:0000259" key="4">
    <source>
        <dbReference type="PROSITE" id="PS01124"/>
    </source>
</evidence>
<sequence length="283" mass="30832">MEILDRLDALLQRFRVQAAQFHIGQVCETQRYDPRPGSGFLHVLRAGEVAFTPPGSQRAVTITEPAALLFPRATPHAFAVPAGTTADLACATLDFQGGEAHPLVTMLPEYVIVPLAEVPGLGPTLELLATEASSPLCGHRHVIDRLFEIVLIKLIRHLLEHPDTGYHSHTPGLLSGLAQPQLARALTAMHESPEHPWTLPELAEIAHLSRSAFSLRFRELVGVPPHEYLIAWRITVAQHLLAADHTVIDVATAVGYSGTSFSRLFTQRVGQSPRAWAQAHAGT</sequence>
<dbReference type="PROSITE" id="PS01124">
    <property type="entry name" value="HTH_ARAC_FAMILY_2"/>
    <property type="match status" value="1"/>
</dbReference>
<dbReference type="Proteomes" id="UP001645859">
    <property type="component" value="Unassembled WGS sequence"/>
</dbReference>
<evidence type="ECO:0000256" key="3">
    <source>
        <dbReference type="ARBA" id="ARBA00023163"/>
    </source>
</evidence>